<dbReference type="AlphaFoldDB" id="Q0RB97"/>
<evidence type="ECO:0000313" key="3">
    <source>
        <dbReference type="Proteomes" id="UP000000657"/>
    </source>
</evidence>
<protein>
    <submittedName>
        <fullName evidence="2">Uncharacterized protein</fullName>
    </submittedName>
</protein>
<dbReference type="EMBL" id="CT573213">
    <property type="protein sequence ID" value="CAJ65289.1"/>
    <property type="molecule type" value="Genomic_DNA"/>
</dbReference>
<reference evidence="2 3" key="1">
    <citation type="journal article" date="2007" name="Genome Res.">
        <title>Genome characteristics of facultatively symbiotic Frankia sp. strains reflect host range and host plant biogeography.</title>
        <authorList>
            <person name="Normand P."/>
            <person name="Lapierre P."/>
            <person name="Tisa L.S."/>
            <person name="Gogarten J.P."/>
            <person name="Alloisio N."/>
            <person name="Bagnarol E."/>
            <person name="Bassi C.A."/>
            <person name="Berry A.M."/>
            <person name="Bickhart D.M."/>
            <person name="Choisne N."/>
            <person name="Couloux A."/>
            <person name="Cournoyer B."/>
            <person name="Cruveiller S."/>
            <person name="Daubin V."/>
            <person name="Demange N."/>
            <person name="Francino M.P."/>
            <person name="Goltsman E."/>
            <person name="Huang Y."/>
            <person name="Kopp O.R."/>
            <person name="Labarre L."/>
            <person name="Lapidus A."/>
            <person name="Lavire C."/>
            <person name="Marechal J."/>
            <person name="Martinez M."/>
            <person name="Mastronunzio J.E."/>
            <person name="Mullin B.C."/>
            <person name="Niemann J."/>
            <person name="Pujic P."/>
            <person name="Rawnsley T."/>
            <person name="Rouy Z."/>
            <person name="Schenowitz C."/>
            <person name="Sellstedt A."/>
            <person name="Tavares F."/>
            <person name="Tomkins J.P."/>
            <person name="Vallenet D."/>
            <person name="Valverde C."/>
            <person name="Wall L.G."/>
            <person name="Wang Y."/>
            <person name="Medigue C."/>
            <person name="Benson D.R."/>
        </authorList>
    </citation>
    <scope>NUCLEOTIDE SEQUENCE [LARGE SCALE GENOMIC DNA]</scope>
    <source>
        <strain evidence="3">DSM 45986 / CECT 9034 / ACN14a</strain>
    </source>
</reference>
<name>Q0RB97_FRAAA</name>
<accession>Q0RB97</accession>
<gene>
    <name evidence="2" type="ordered locus">FRAAL6666</name>
</gene>
<dbReference type="Proteomes" id="UP000000657">
    <property type="component" value="Chromosome"/>
</dbReference>
<evidence type="ECO:0000313" key="2">
    <source>
        <dbReference type="EMBL" id="CAJ65289.1"/>
    </source>
</evidence>
<sequence>MCVRYRSDDPPPTCVAGTRHRAWMPPDVSMQAEVTAGDWMEAADNRDRAAWTNPGRRRPGPRLPAYPEG</sequence>
<organism evidence="2 3">
    <name type="scientific">Frankia alni (strain DSM 45986 / CECT 9034 / ACN14a)</name>
    <dbReference type="NCBI Taxonomy" id="326424"/>
    <lineage>
        <taxon>Bacteria</taxon>
        <taxon>Bacillati</taxon>
        <taxon>Actinomycetota</taxon>
        <taxon>Actinomycetes</taxon>
        <taxon>Frankiales</taxon>
        <taxon>Frankiaceae</taxon>
        <taxon>Frankia</taxon>
    </lineage>
</organism>
<keyword evidence="3" id="KW-1185">Reference proteome</keyword>
<dbReference type="KEGG" id="fal:FRAAL6666"/>
<proteinExistence type="predicted"/>
<evidence type="ECO:0000256" key="1">
    <source>
        <dbReference type="SAM" id="MobiDB-lite"/>
    </source>
</evidence>
<dbReference type="HOGENOM" id="CLU_2769844_0_0_11"/>
<feature type="region of interest" description="Disordered" evidence="1">
    <location>
        <begin position="46"/>
        <end position="69"/>
    </location>
</feature>